<dbReference type="RefSeq" id="WP_123856357.1">
    <property type="nucleotide sequence ID" value="NZ_CP033923.1"/>
</dbReference>
<dbReference type="PANTHER" id="PTHR36503">
    <property type="entry name" value="BLR2520 PROTEIN"/>
    <property type="match status" value="1"/>
</dbReference>
<reference evidence="2 3" key="1">
    <citation type="submission" date="2018-11" db="EMBL/GenBank/DDBJ databases">
        <title>Proposal to divide the Flavobacteriaceae and reorganize its genera based on Amino Acid Identity values calculated from whole genome sequences.</title>
        <authorList>
            <person name="Nicholson A.C."/>
            <person name="Gulvik C.A."/>
            <person name="Whitney A.M."/>
            <person name="Humrighouse B.W."/>
            <person name="Bell M."/>
            <person name="Holmes B."/>
            <person name="Steigerwalt A.G."/>
            <person name="Villarma A."/>
            <person name="Sheth M."/>
            <person name="Batra D."/>
            <person name="Pryor J."/>
            <person name="Bernardet J.-F."/>
            <person name="Hugo C."/>
            <person name="Kampfer P."/>
            <person name="Newman J."/>
            <person name="McQuiston J.R."/>
        </authorList>
    </citation>
    <scope>NUCLEOTIDE SEQUENCE [LARGE SCALE GENOMIC DNA]</scope>
    <source>
        <strain evidence="2 3">G0041</strain>
    </source>
</reference>
<dbReference type="Pfam" id="PF00903">
    <property type="entry name" value="Glyoxalase"/>
    <property type="match status" value="1"/>
</dbReference>
<dbReference type="SUPFAM" id="SSF54593">
    <property type="entry name" value="Glyoxalase/Bleomycin resistance protein/Dihydroxybiphenyl dioxygenase"/>
    <property type="match status" value="1"/>
</dbReference>
<dbReference type="InterPro" id="IPR004360">
    <property type="entry name" value="Glyas_Fos-R_dOase_dom"/>
</dbReference>
<evidence type="ECO:0000313" key="3">
    <source>
        <dbReference type="Proteomes" id="UP000278288"/>
    </source>
</evidence>
<evidence type="ECO:0000259" key="1">
    <source>
        <dbReference type="PROSITE" id="PS51819"/>
    </source>
</evidence>
<evidence type="ECO:0000313" key="2">
    <source>
        <dbReference type="EMBL" id="AZA89921.1"/>
    </source>
</evidence>
<proteinExistence type="predicted"/>
<dbReference type="Gene3D" id="3.10.180.10">
    <property type="entry name" value="2,3-Dihydroxybiphenyl 1,2-Dioxygenase, domain 1"/>
    <property type="match status" value="1"/>
</dbReference>
<protein>
    <submittedName>
        <fullName evidence="2">Glyoxalase/bleomycin resistance/extradiol dioxygenase family protein</fullName>
    </submittedName>
</protein>
<keyword evidence="3" id="KW-1185">Reference proteome</keyword>
<name>A0AAD0YF74_CHRNA</name>
<feature type="domain" description="VOC" evidence="1">
    <location>
        <begin position="2"/>
        <end position="128"/>
    </location>
</feature>
<keyword evidence="2" id="KW-0223">Dioxygenase</keyword>
<sequence length="140" mass="16182">MKINQIYVNLPVKDVQKTRAFWTKLGFSINEQFSNDKAVSVVMKEDHIYTMFLKEEFFQTFTNRPFAKGDTTQVLLAIGVESNEEVDWIVKTAIENGGSKYSESIDYGWMYQSAFADIDGHQWEVMHADLSKMPTEIHQS</sequence>
<dbReference type="KEGG" id="cnk:EG343_04420"/>
<accession>A0AAD0YF74</accession>
<dbReference type="GO" id="GO:0051213">
    <property type="term" value="F:dioxygenase activity"/>
    <property type="evidence" value="ECO:0007669"/>
    <property type="project" value="UniProtKB-KW"/>
</dbReference>
<dbReference type="InterPro" id="IPR029068">
    <property type="entry name" value="Glyas_Bleomycin-R_OHBP_Dase"/>
</dbReference>
<dbReference type="Proteomes" id="UP000278288">
    <property type="component" value="Chromosome"/>
</dbReference>
<keyword evidence="2" id="KW-0560">Oxidoreductase</keyword>
<dbReference type="PROSITE" id="PS51819">
    <property type="entry name" value="VOC"/>
    <property type="match status" value="1"/>
</dbReference>
<gene>
    <name evidence="2" type="ORF">EG343_04420</name>
</gene>
<dbReference type="EMBL" id="CP033923">
    <property type="protein sequence ID" value="AZA89921.1"/>
    <property type="molecule type" value="Genomic_DNA"/>
</dbReference>
<dbReference type="AlphaFoldDB" id="A0AAD0YF74"/>
<organism evidence="2 3">
    <name type="scientific">Chryseobacterium nakagawai</name>
    <dbReference type="NCBI Taxonomy" id="1241982"/>
    <lineage>
        <taxon>Bacteria</taxon>
        <taxon>Pseudomonadati</taxon>
        <taxon>Bacteroidota</taxon>
        <taxon>Flavobacteriia</taxon>
        <taxon>Flavobacteriales</taxon>
        <taxon>Weeksellaceae</taxon>
        <taxon>Chryseobacterium group</taxon>
        <taxon>Chryseobacterium</taxon>
    </lineage>
</organism>
<dbReference type="InterPro" id="IPR037523">
    <property type="entry name" value="VOC_core"/>
</dbReference>
<dbReference type="PANTHER" id="PTHR36503:SF2">
    <property type="entry name" value="BLR2408 PROTEIN"/>
    <property type="match status" value="1"/>
</dbReference>